<dbReference type="Pfam" id="PF03466">
    <property type="entry name" value="LysR_substrate"/>
    <property type="match status" value="1"/>
</dbReference>
<evidence type="ECO:0000256" key="1">
    <source>
        <dbReference type="ARBA" id="ARBA00009437"/>
    </source>
</evidence>
<proteinExistence type="inferred from homology"/>
<keyword evidence="4" id="KW-0804">Transcription</keyword>
<comment type="similarity">
    <text evidence="1">Belongs to the LysR transcriptional regulatory family.</text>
</comment>
<gene>
    <name evidence="6" type="ORF">LL252_08225</name>
</gene>
<protein>
    <submittedName>
        <fullName evidence="6">LysR family transcriptional regulator</fullName>
    </submittedName>
</protein>
<name>A0A9Q3UNC5_9GAMM</name>
<evidence type="ECO:0000259" key="5">
    <source>
        <dbReference type="PROSITE" id="PS50931"/>
    </source>
</evidence>
<evidence type="ECO:0000256" key="2">
    <source>
        <dbReference type="ARBA" id="ARBA00023015"/>
    </source>
</evidence>
<dbReference type="PANTHER" id="PTHR30537:SF68">
    <property type="entry name" value="TRANSCRIPTIONAL REGULATOR-RELATED"/>
    <property type="match status" value="1"/>
</dbReference>
<dbReference type="PANTHER" id="PTHR30537">
    <property type="entry name" value="HTH-TYPE TRANSCRIPTIONAL REGULATOR"/>
    <property type="match status" value="1"/>
</dbReference>
<dbReference type="CDD" id="cd08422">
    <property type="entry name" value="PBP2_CrgA_like"/>
    <property type="match status" value="1"/>
</dbReference>
<evidence type="ECO:0000256" key="3">
    <source>
        <dbReference type="ARBA" id="ARBA00023125"/>
    </source>
</evidence>
<evidence type="ECO:0000256" key="4">
    <source>
        <dbReference type="ARBA" id="ARBA00023163"/>
    </source>
</evidence>
<dbReference type="InterPro" id="IPR005119">
    <property type="entry name" value="LysR_subst-bd"/>
</dbReference>
<dbReference type="AlphaFoldDB" id="A0A9Q3UNC5"/>
<dbReference type="GO" id="GO:0006351">
    <property type="term" value="P:DNA-templated transcription"/>
    <property type="evidence" value="ECO:0007669"/>
    <property type="project" value="TreeGrafter"/>
</dbReference>
<evidence type="ECO:0000313" key="7">
    <source>
        <dbReference type="Proteomes" id="UP001108027"/>
    </source>
</evidence>
<comment type="caution">
    <text evidence="6">The sequence shown here is derived from an EMBL/GenBank/DDBJ whole genome shotgun (WGS) entry which is preliminary data.</text>
</comment>
<keyword evidence="3" id="KW-0238">DNA-binding</keyword>
<accession>A0A9Q3UNC5</accession>
<dbReference type="FunFam" id="1.10.10.10:FF:000001">
    <property type="entry name" value="LysR family transcriptional regulator"/>
    <property type="match status" value="1"/>
</dbReference>
<dbReference type="InterPro" id="IPR000847">
    <property type="entry name" value="LysR_HTH_N"/>
</dbReference>
<dbReference type="Pfam" id="PF00126">
    <property type="entry name" value="HTH_1"/>
    <property type="match status" value="1"/>
</dbReference>
<dbReference type="SUPFAM" id="SSF46785">
    <property type="entry name" value="Winged helix' DNA-binding domain"/>
    <property type="match status" value="1"/>
</dbReference>
<dbReference type="InterPro" id="IPR036390">
    <property type="entry name" value="WH_DNA-bd_sf"/>
</dbReference>
<dbReference type="GO" id="GO:0043565">
    <property type="term" value="F:sequence-specific DNA binding"/>
    <property type="evidence" value="ECO:0007669"/>
    <property type="project" value="TreeGrafter"/>
</dbReference>
<reference evidence="6" key="1">
    <citation type="submission" date="2021-10" db="EMBL/GenBank/DDBJ databases">
        <title>The diversity and Nitrogen Metabolism of Culturable Nitrate-Utilizing Bacteria Within the Oxygen Minimum Zone of the Changjiang (Yangtze River)Estuary.</title>
        <authorList>
            <person name="Zhang D."/>
            <person name="Zheng J."/>
            <person name="Liu S."/>
            <person name="He W."/>
        </authorList>
    </citation>
    <scope>NUCLEOTIDE SEQUENCE</scope>
    <source>
        <strain evidence="6">FXH-223</strain>
    </source>
</reference>
<keyword evidence="2" id="KW-0805">Transcription regulation</keyword>
<feature type="domain" description="HTH lysR-type" evidence="5">
    <location>
        <begin position="5"/>
        <end position="62"/>
    </location>
</feature>
<dbReference type="GO" id="GO:0003700">
    <property type="term" value="F:DNA-binding transcription factor activity"/>
    <property type="evidence" value="ECO:0007669"/>
    <property type="project" value="InterPro"/>
</dbReference>
<dbReference type="SUPFAM" id="SSF53850">
    <property type="entry name" value="Periplasmic binding protein-like II"/>
    <property type="match status" value="1"/>
</dbReference>
<dbReference type="EMBL" id="JAJGNA010000007">
    <property type="protein sequence ID" value="MCC4308557.1"/>
    <property type="molecule type" value="Genomic_DNA"/>
</dbReference>
<dbReference type="PROSITE" id="PS50931">
    <property type="entry name" value="HTH_LYSR"/>
    <property type="match status" value="1"/>
</dbReference>
<evidence type="ECO:0000313" key="6">
    <source>
        <dbReference type="EMBL" id="MCC4308557.1"/>
    </source>
</evidence>
<organism evidence="6 7">
    <name type="scientific">Alloalcanivorax marinus</name>
    <dbReference type="NCBI Taxonomy" id="1177169"/>
    <lineage>
        <taxon>Bacteria</taxon>
        <taxon>Pseudomonadati</taxon>
        <taxon>Pseudomonadota</taxon>
        <taxon>Gammaproteobacteria</taxon>
        <taxon>Oceanospirillales</taxon>
        <taxon>Alcanivoracaceae</taxon>
        <taxon>Alloalcanivorax</taxon>
    </lineage>
</organism>
<dbReference type="InterPro" id="IPR058163">
    <property type="entry name" value="LysR-type_TF_proteobact-type"/>
</dbReference>
<sequence length="299" mass="33520">MHHRLDLNTLRLFCEVAEAGSMTRASEQLRISKSTISRRLDQLEQHFGALLLKRGAKGLALTEIGSVLYEQVQCLVSEIEEIGVNAAELQAGLSGSLRVSIPVDFGVGWISRAIAGFVLRYPEVNVEVEVNSREVNPRDDPYDLTIQLGPLKESNLIYRRLATITRGVYASPEYLRRRGTPRAVEDFALHDCVTTDQQRQNGVWTFRNQIKHQFIEVQGKVVVNNIAVARELAIDGVGLSMLPNVMCRNDVKSGRLVRVLTAWESPPVEATALILSRTRVPARTRAFLDYLSERLTDEL</sequence>
<dbReference type="Gene3D" id="3.40.190.290">
    <property type="match status" value="1"/>
</dbReference>
<dbReference type="Proteomes" id="UP001108027">
    <property type="component" value="Unassembled WGS sequence"/>
</dbReference>
<dbReference type="Gene3D" id="1.10.10.10">
    <property type="entry name" value="Winged helix-like DNA-binding domain superfamily/Winged helix DNA-binding domain"/>
    <property type="match status" value="1"/>
</dbReference>
<keyword evidence="7" id="KW-1185">Reference proteome</keyword>
<dbReference type="RefSeq" id="WP_228233719.1">
    <property type="nucleotide sequence ID" value="NZ_JAJGNA010000007.1"/>
</dbReference>
<dbReference type="InterPro" id="IPR036388">
    <property type="entry name" value="WH-like_DNA-bd_sf"/>
</dbReference>